<dbReference type="InterPro" id="IPR036509">
    <property type="entry name" value="Met_Sox_Rdtase_MsrA_sf"/>
</dbReference>
<dbReference type="InterPro" id="IPR028427">
    <property type="entry name" value="Met_Sox_Rdtase_MsrB"/>
</dbReference>
<dbReference type="HAMAP" id="MF_01400">
    <property type="entry name" value="MsrB"/>
    <property type="match status" value="1"/>
</dbReference>
<dbReference type="GO" id="GO:0030091">
    <property type="term" value="P:protein repair"/>
    <property type="evidence" value="ECO:0007669"/>
    <property type="project" value="InterPro"/>
</dbReference>
<dbReference type="HAMAP" id="MF_01401">
    <property type="entry name" value="MsrA"/>
    <property type="match status" value="1"/>
</dbReference>
<proteinExistence type="inferred from homology"/>
<dbReference type="PANTHER" id="PTHR10173:SF59">
    <property type="entry name" value="PEPTIDE METHIONINE SULFOXIDE REDUCTASE MSRA_MSRB"/>
    <property type="match status" value="1"/>
</dbReference>
<keyword evidence="3 9" id="KW-0560">Oxidoreductase</keyword>
<feature type="chain" id="PRO_5024354986" description="Multifunctional fusion protein" evidence="11">
    <location>
        <begin position="24"/>
        <end position="377"/>
    </location>
</feature>
<comment type="catalytic activity">
    <reaction evidence="6 10">
        <text>L-methionyl-[protein] + [thioredoxin]-disulfide + H2O = L-methionyl-(S)-S-oxide-[protein] + [thioredoxin]-dithiol</text>
        <dbReference type="Rhea" id="RHEA:14217"/>
        <dbReference type="Rhea" id="RHEA-COMP:10698"/>
        <dbReference type="Rhea" id="RHEA-COMP:10700"/>
        <dbReference type="Rhea" id="RHEA-COMP:12313"/>
        <dbReference type="Rhea" id="RHEA-COMP:12315"/>
        <dbReference type="ChEBI" id="CHEBI:15377"/>
        <dbReference type="ChEBI" id="CHEBI:16044"/>
        <dbReference type="ChEBI" id="CHEBI:29950"/>
        <dbReference type="ChEBI" id="CHEBI:44120"/>
        <dbReference type="ChEBI" id="CHEBI:50058"/>
        <dbReference type="EC" id="1.8.4.11"/>
    </reaction>
</comment>
<comment type="similarity">
    <text evidence="9">Belongs to the MsrB Met sulfoxide reductase family.</text>
</comment>
<dbReference type="GO" id="GO:0006979">
    <property type="term" value="P:response to oxidative stress"/>
    <property type="evidence" value="ECO:0007669"/>
    <property type="project" value="InterPro"/>
</dbReference>
<dbReference type="EMBL" id="AP021875">
    <property type="protein sequence ID" value="BBO75236.1"/>
    <property type="molecule type" value="Genomic_DNA"/>
</dbReference>
<dbReference type="PANTHER" id="PTHR10173">
    <property type="entry name" value="METHIONINE SULFOXIDE REDUCTASE"/>
    <property type="match status" value="1"/>
</dbReference>
<gene>
    <name evidence="10" type="primary">msrA</name>
    <name evidence="9" type="synonym">msrB</name>
    <name evidence="13" type="ORF">DSCW_26530</name>
</gene>
<dbReference type="GO" id="GO:0033744">
    <property type="term" value="F:L-methionine:thioredoxin-disulfide S-oxidoreductase activity"/>
    <property type="evidence" value="ECO:0007669"/>
    <property type="project" value="RHEA"/>
</dbReference>
<evidence type="ECO:0000256" key="5">
    <source>
        <dbReference type="ARBA" id="ARBA00024679"/>
    </source>
</evidence>
<accession>A0A5K7Z0M6</accession>
<dbReference type="InterPro" id="IPR011057">
    <property type="entry name" value="Mss4-like_sf"/>
</dbReference>
<reference evidence="13 14" key="1">
    <citation type="submission" date="2019-11" db="EMBL/GenBank/DDBJ databases">
        <title>Comparative genomics of hydrocarbon-degrading Desulfosarcina strains.</title>
        <authorList>
            <person name="Watanabe M."/>
            <person name="Kojima H."/>
            <person name="Fukui M."/>
        </authorList>
    </citation>
    <scope>NUCLEOTIDE SEQUENCE [LARGE SCALE GENOMIC DNA]</scope>
    <source>
        <strain evidence="13 14">PP31</strain>
    </source>
</reference>
<keyword evidence="11" id="KW-0732">Signal</keyword>
<evidence type="ECO:0000256" key="3">
    <source>
        <dbReference type="ARBA" id="ARBA00023002"/>
    </source>
</evidence>
<dbReference type="GO" id="GO:0008113">
    <property type="term" value="F:peptide-methionine (S)-S-oxide reductase activity"/>
    <property type="evidence" value="ECO:0007669"/>
    <property type="project" value="UniProtKB-UniRule"/>
</dbReference>
<dbReference type="InterPro" id="IPR002579">
    <property type="entry name" value="Met_Sox_Rdtase_MsrB_dom"/>
</dbReference>
<evidence type="ECO:0000256" key="11">
    <source>
        <dbReference type="SAM" id="SignalP"/>
    </source>
</evidence>
<dbReference type="PROSITE" id="PS51790">
    <property type="entry name" value="MSRB"/>
    <property type="match status" value="1"/>
</dbReference>
<comment type="similarity">
    <text evidence="1">In the C-terminal section; belongs to the MsrB Met sulfoxide reductase family.</text>
</comment>
<dbReference type="Pfam" id="PF01625">
    <property type="entry name" value="PMSR"/>
    <property type="match status" value="1"/>
</dbReference>
<sequence>MKRIILLSLVLAAVFLGYQQVRGTDENMEKTMEKMAEHTRSAVFAGGCFWCTESDFEKLDGVIAVVSGYTGGQIAEPSYKQVSAGGTGHVEAVKVTYDPDRISYEALLDHFWRHVDPTDAGGQFVDRGNQYRSVIFYANEAERKAAEASKKALAASGQFDRPIVTDILPLGTFYEAEDYHQDYYKKNPLRYKWYRSGSGRDRFLEKSWAEDMLKDKKMSTAVEMTGQKKKMMYTVPTDAELKKKLTDLQYRVTRKDATEPPFKNEYWDNHAPGIYVDVVSGEPLFSSTDKFDSGTGWPSFTRPLDPNNVVEKKDTSWLMVRTEVRSKNADSHLGHVFPDGPEPTGLRYCINSASLRFVPADALEKEGYAGYQYLFKN</sequence>
<dbReference type="AlphaFoldDB" id="A0A5K7Z0M6"/>
<dbReference type="GO" id="GO:0033743">
    <property type="term" value="F:peptide-methionine (R)-S-oxide reductase activity"/>
    <property type="evidence" value="ECO:0007669"/>
    <property type="project" value="UniProtKB-UniRule"/>
</dbReference>
<evidence type="ECO:0000256" key="10">
    <source>
        <dbReference type="HAMAP-Rule" id="MF_01401"/>
    </source>
</evidence>
<comment type="function">
    <text evidence="5 10">Has an important function as a repair enzyme for proteins that have been inactivated by oxidation. Catalyzes the reversible oxidation-reduction of methionine sulfoxide in proteins to methionine.</text>
</comment>
<feature type="signal peptide" evidence="11">
    <location>
        <begin position="1"/>
        <end position="23"/>
    </location>
</feature>
<name>A0A5K7Z0M6_9BACT</name>
<comment type="caution">
    <text evidence="9">Lacks conserved residue(s) required for the propagation of feature annotation.</text>
</comment>
<evidence type="ECO:0000313" key="14">
    <source>
        <dbReference type="Proteomes" id="UP000427769"/>
    </source>
</evidence>
<keyword evidence="14" id="KW-1185">Reference proteome</keyword>
<protein>
    <recommendedName>
        <fullName evidence="9 10">Multifunctional fusion protein</fullName>
    </recommendedName>
    <domain>
        <recommendedName>
            <fullName evidence="10">Peptide methionine sulfoxide reductase MsrA</fullName>
            <shortName evidence="10">Protein-methionine-S-oxide reductase</shortName>
            <ecNumber evidence="10">1.8.4.11</ecNumber>
        </recommendedName>
        <alternativeName>
            <fullName evidence="10">Peptide-methionine (S)-S-oxide reductase</fullName>
            <shortName evidence="10">Peptide Met(O) reductase</shortName>
        </alternativeName>
    </domain>
    <domain>
        <recommendedName>
            <fullName evidence="9">Peptide methionine sulfoxide reductase MsrB</fullName>
            <ecNumber evidence="9">1.8.4.12</ecNumber>
        </recommendedName>
        <alternativeName>
            <fullName evidence="9">Peptide-methionine (R)-S-oxide reductase</fullName>
        </alternativeName>
    </domain>
</protein>
<evidence type="ECO:0000256" key="8">
    <source>
        <dbReference type="ARBA" id="ARBA00048782"/>
    </source>
</evidence>
<feature type="domain" description="MsrB" evidence="12">
    <location>
        <begin position="238"/>
        <end position="360"/>
    </location>
</feature>
<dbReference type="EC" id="1.8.4.12" evidence="9"/>
<feature type="active site" evidence="10">
    <location>
        <position position="48"/>
    </location>
</feature>
<dbReference type="SUPFAM" id="SSF51316">
    <property type="entry name" value="Mss4-like"/>
    <property type="match status" value="1"/>
</dbReference>
<evidence type="ECO:0000256" key="6">
    <source>
        <dbReference type="ARBA" id="ARBA00047806"/>
    </source>
</evidence>
<evidence type="ECO:0000256" key="2">
    <source>
        <dbReference type="ARBA" id="ARBA00011017"/>
    </source>
</evidence>
<dbReference type="EC" id="1.8.4.11" evidence="10"/>
<dbReference type="FunFam" id="2.170.150.20:FF:000003">
    <property type="entry name" value="Peptide methionine sulfoxide reductase MsrB"/>
    <property type="match status" value="1"/>
</dbReference>
<evidence type="ECO:0000256" key="7">
    <source>
        <dbReference type="ARBA" id="ARBA00048488"/>
    </source>
</evidence>
<comment type="similarity">
    <text evidence="10">Belongs to the MsrA Met sulfoxide reductase family.</text>
</comment>
<evidence type="ECO:0000259" key="12">
    <source>
        <dbReference type="PROSITE" id="PS51790"/>
    </source>
</evidence>
<dbReference type="Pfam" id="PF01641">
    <property type="entry name" value="SelR"/>
    <property type="match status" value="1"/>
</dbReference>
<evidence type="ECO:0000256" key="9">
    <source>
        <dbReference type="HAMAP-Rule" id="MF_01400"/>
    </source>
</evidence>
<dbReference type="Proteomes" id="UP000427769">
    <property type="component" value="Chromosome"/>
</dbReference>
<dbReference type="GO" id="GO:0005737">
    <property type="term" value="C:cytoplasm"/>
    <property type="evidence" value="ECO:0007669"/>
    <property type="project" value="TreeGrafter"/>
</dbReference>
<dbReference type="KEGG" id="dwd:DSCW_26530"/>
<dbReference type="NCBIfam" id="TIGR00357">
    <property type="entry name" value="peptide-methionine (R)-S-oxide reductase MsrB"/>
    <property type="match status" value="1"/>
</dbReference>
<dbReference type="SUPFAM" id="SSF55068">
    <property type="entry name" value="Peptide methionine sulfoxide reductase"/>
    <property type="match status" value="1"/>
</dbReference>
<evidence type="ECO:0000256" key="4">
    <source>
        <dbReference type="ARBA" id="ARBA00023268"/>
    </source>
</evidence>
<comment type="similarity">
    <text evidence="2">In the N-terminal section; belongs to the MsrA Met sulfoxide reductase family.</text>
</comment>
<feature type="active site" description="Nucleophile" evidence="9">
    <location>
        <position position="349"/>
    </location>
</feature>
<keyword evidence="4" id="KW-0511">Multifunctional enzyme</keyword>
<dbReference type="Gene3D" id="2.170.150.20">
    <property type="entry name" value="Peptide methionine sulfoxide reductase"/>
    <property type="match status" value="1"/>
</dbReference>
<evidence type="ECO:0000256" key="1">
    <source>
        <dbReference type="ARBA" id="ARBA00008076"/>
    </source>
</evidence>
<evidence type="ECO:0000313" key="13">
    <source>
        <dbReference type="EMBL" id="BBO75236.1"/>
    </source>
</evidence>
<comment type="catalytic activity">
    <reaction evidence="8 10">
        <text>[thioredoxin]-disulfide + L-methionine + H2O = L-methionine (S)-S-oxide + [thioredoxin]-dithiol</text>
        <dbReference type="Rhea" id="RHEA:19993"/>
        <dbReference type="Rhea" id="RHEA-COMP:10698"/>
        <dbReference type="Rhea" id="RHEA-COMP:10700"/>
        <dbReference type="ChEBI" id="CHEBI:15377"/>
        <dbReference type="ChEBI" id="CHEBI:29950"/>
        <dbReference type="ChEBI" id="CHEBI:50058"/>
        <dbReference type="ChEBI" id="CHEBI:57844"/>
        <dbReference type="ChEBI" id="CHEBI:58772"/>
        <dbReference type="EC" id="1.8.4.11"/>
    </reaction>
</comment>
<dbReference type="RefSeq" id="WP_155304178.1">
    <property type="nucleotide sequence ID" value="NZ_AP021875.1"/>
</dbReference>
<organism evidence="13 14">
    <name type="scientific">Desulfosarcina widdelii</name>
    <dbReference type="NCBI Taxonomy" id="947919"/>
    <lineage>
        <taxon>Bacteria</taxon>
        <taxon>Pseudomonadati</taxon>
        <taxon>Thermodesulfobacteriota</taxon>
        <taxon>Desulfobacteria</taxon>
        <taxon>Desulfobacterales</taxon>
        <taxon>Desulfosarcinaceae</taxon>
        <taxon>Desulfosarcina</taxon>
    </lineage>
</organism>
<comment type="catalytic activity">
    <reaction evidence="7 9">
        <text>L-methionyl-[protein] + [thioredoxin]-disulfide + H2O = L-methionyl-(R)-S-oxide-[protein] + [thioredoxin]-dithiol</text>
        <dbReference type="Rhea" id="RHEA:24164"/>
        <dbReference type="Rhea" id="RHEA-COMP:10698"/>
        <dbReference type="Rhea" id="RHEA-COMP:10700"/>
        <dbReference type="Rhea" id="RHEA-COMP:12313"/>
        <dbReference type="Rhea" id="RHEA-COMP:12314"/>
        <dbReference type="ChEBI" id="CHEBI:15377"/>
        <dbReference type="ChEBI" id="CHEBI:16044"/>
        <dbReference type="ChEBI" id="CHEBI:29950"/>
        <dbReference type="ChEBI" id="CHEBI:45764"/>
        <dbReference type="ChEBI" id="CHEBI:50058"/>
        <dbReference type="EC" id="1.8.4.12"/>
    </reaction>
</comment>
<dbReference type="InterPro" id="IPR002569">
    <property type="entry name" value="Met_Sox_Rdtase_MsrA_dom"/>
</dbReference>
<dbReference type="Gene3D" id="3.30.1060.10">
    <property type="entry name" value="Peptide methionine sulphoxide reductase MsrA"/>
    <property type="match status" value="1"/>
</dbReference>
<dbReference type="NCBIfam" id="TIGR00401">
    <property type="entry name" value="msrA"/>
    <property type="match status" value="1"/>
</dbReference>
<dbReference type="OrthoDB" id="4174719at2"/>